<sequence>MAISRNKEMALRAWIEGHLDVTTASMPEAMARQWQRLLMEDETSFYRLALFGFVRRRRRDTGNREAFPSLEFEHFCGEFIVKVRQVLRGRGQAVAMPIFERVGRMTVMSAQGMRTTGGAQ</sequence>
<accession>A0A831UFS6</accession>
<protein>
    <submittedName>
        <fullName evidence="1">Uncharacterized protein</fullName>
    </submittedName>
</protein>
<evidence type="ECO:0000313" key="1">
    <source>
        <dbReference type="EMBL" id="HEN43537.1"/>
    </source>
</evidence>
<dbReference type="AlphaFoldDB" id="A0A831UFS6"/>
<reference evidence="1" key="1">
    <citation type="journal article" date="2020" name="mSystems">
        <title>Genome- and Community-Level Interaction Insights into Carbon Utilization and Element Cycling Functions of Hydrothermarchaeota in Hydrothermal Sediment.</title>
        <authorList>
            <person name="Zhou Z."/>
            <person name="Liu Y."/>
            <person name="Xu W."/>
            <person name="Pan J."/>
            <person name="Luo Z.H."/>
            <person name="Li M."/>
        </authorList>
    </citation>
    <scope>NUCLEOTIDE SEQUENCE [LARGE SCALE GENOMIC DNA]</scope>
    <source>
        <strain evidence="1">SpSt-349</strain>
    </source>
</reference>
<dbReference type="EMBL" id="DSOV01000066">
    <property type="protein sequence ID" value="HEN43537.1"/>
    <property type="molecule type" value="Genomic_DNA"/>
</dbReference>
<name>A0A831UFS6_GEOME</name>
<comment type="caution">
    <text evidence="1">The sequence shown here is derived from an EMBL/GenBank/DDBJ whole genome shotgun (WGS) entry which is preliminary data.</text>
</comment>
<organism evidence="1">
    <name type="scientific">Geobacter metallireducens</name>
    <dbReference type="NCBI Taxonomy" id="28232"/>
    <lineage>
        <taxon>Bacteria</taxon>
        <taxon>Pseudomonadati</taxon>
        <taxon>Thermodesulfobacteriota</taxon>
        <taxon>Desulfuromonadia</taxon>
        <taxon>Geobacterales</taxon>
        <taxon>Geobacteraceae</taxon>
        <taxon>Geobacter</taxon>
    </lineage>
</organism>
<gene>
    <name evidence="1" type="ORF">ENQ87_14425</name>
</gene>
<proteinExistence type="predicted"/>